<dbReference type="AlphaFoldDB" id="A0AA40ENK1"/>
<gene>
    <name evidence="7" type="ORF">B0T18DRAFT_167385</name>
</gene>
<evidence type="ECO:0000256" key="3">
    <source>
        <dbReference type="ARBA" id="ARBA00004370"/>
    </source>
</evidence>
<evidence type="ECO:0000256" key="1">
    <source>
        <dbReference type="ARBA" id="ARBA00004173"/>
    </source>
</evidence>
<keyword evidence="8" id="KW-1185">Reference proteome</keyword>
<keyword evidence="6" id="KW-0472">Membrane</keyword>
<evidence type="ECO:0000313" key="7">
    <source>
        <dbReference type="EMBL" id="KAK0742615.1"/>
    </source>
</evidence>
<dbReference type="GO" id="GO:0016020">
    <property type="term" value="C:membrane"/>
    <property type="evidence" value="ECO:0007669"/>
    <property type="project" value="UniProtKB-SubCell"/>
</dbReference>
<keyword evidence="4" id="KW-0256">Endoplasmic reticulum</keyword>
<accession>A0AA40ENK1</accession>
<evidence type="ECO:0000256" key="5">
    <source>
        <dbReference type="ARBA" id="ARBA00023128"/>
    </source>
</evidence>
<dbReference type="SUPFAM" id="SSF53474">
    <property type="entry name" value="alpha/beta-Hydrolases"/>
    <property type="match status" value="1"/>
</dbReference>
<organism evidence="7 8">
    <name type="scientific">Schizothecium vesticola</name>
    <dbReference type="NCBI Taxonomy" id="314040"/>
    <lineage>
        <taxon>Eukaryota</taxon>
        <taxon>Fungi</taxon>
        <taxon>Dikarya</taxon>
        <taxon>Ascomycota</taxon>
        <taxon>Pezizomycotina</taxon>
        <taxon>Sordariomycetes</taxon>
        <taxon>Sordariomycetidae</taxon>
        <taxon>Sordariales</taxon>
        <taxon>Schizotheciaceae</taxon>
        <taxon>Schizothecium</taxon>
    </lineage>
</organism>
<dbReference type="PANTHER" id="PTHR48182">
    <property type="entry name" value="PROTEIN SERAC1"/>
    <property type="match status" value="1"/>
</dbReference>
<dbReference type="GO" id="GO:0005739">
    <property type="term" value="C:mitochondrion"/>
    <property type="evidence" value="ECO:0007669"/>
    <property type="project" value="UniProtKB-SubCell"/>
</dbReference>
<dbReference type="PANTHER" id="PTHR48182:SF2">
    <property type="entry name" value="PROTEIN SERAC1"/>
    <property type="match status" value="1"/>
</dbReference>
<protein>
    <recommendedName>
        <fullName evidence="9">DUF676 domain-containing protein</fullName>
    </recommendedName>
</protein>
<evidence type="ECO:0000256" key="4">
    <source>
        <dbReference type="ARBA" id="ARBA00022824"/>
    </source>
</evidence>
<keyword evidence="5" id="KW-0496">Mitochondrion</keyword>
<evidence type="ECO:0000256" key="6">
    <source>
        <dbReference type="ARBA" id="ARBA00023136"/>
    </source>
</evidence>
<comment type="subcellular location">
    <subcellularLocation>
        <location evidence="2">Endoplasmic reticulum</location>
    </subcellularLocation>
    <subcellularLocation>
        <location evidence="3">Membrane</location>
    </subcellularLocation>
    <subcellularLocation>
        <location evidence="1">Mitochondrion</location>
    </subcellularLocation>
</comment>
<dbReference type="GO" id="GO:0005783">
    <property type="term" value="C:endoplasmic reticulum"/>
    <property type="evidence" value="ECO:0007669"/>
    <property type="project" value="UniProtKB-SubCell"/>
</dbReference>
<comment type="caution">
    <text evidence="7">The sequence shown here is derived from an EMBL/GenBank/DDBJ whole genome shotgun (WGS) entry which is preliminary data.</text>
</comment>
<dbReference type="Gene3D" id="3.40.50.1820">
    <property type="entry name" value="alpha/beta hydrolase"/>
    <property type="match status" value="1"/>
</dbReference>
<proteinExistence type="predicted"/>
<evidence type="ECO:0008006" key="9">
    <source>
        <dbReference type="Google" id="ProtNLM"/>
    </source>
</evidence>
<reference evidence="7" key="1">
    <citation type="submission" date="2023-06" db="EMBL/GenBank/DDBJ databases">
        <title>Genome-scale phylogeny and comparative genomics of the fungal order Sordariales.</title>
        <authorList>
            <consortium name="Lawrence Berkeley National Laboratory"/>
            <person name="Hensen N."/>
            <person name="Bonometti L."/>
            <person name="Westerberg I."/>
            <person name="Brannstrom I.O."/>
            <person name="Guillou S."/>
            <person name="Cros-Aarteil S."/>
            <person name="Calhoun S."/>
            <person name="Haridas S."/>
            <person name="Kuo A."/>
            <person name="Mondo S."/>
            <person name="Pangilinan J."/>
            <person name="Riley R."/>
            <person name="LaButti K."/>
            <person name="Andreopoulos B."/>
            <person name="Lipzen A."/>
            <person name="Chen C."/>
            <person name="Yanf M."/>
            <person name="Daum C."/>
            <person name="Ng V."/>
            <person name="Clum A."/>
            <person name="Steindorff A."/>
            <person name="Ohm R."/>
            <person name="Martin F."/>
            <person name="Silar P."/>
            <person name="Natvig D."/>
            <person name="Lalanne C."/>
            <person name="Gautier V."/>
            <person name="Ament-velasquez S.L."/>
            <person name="Kruys A."/>
            <person name="Hutchinson M.I."/>
            <person name="Powell A.J."/>
            <person name="Barry K."/>
            <person name="Miller A.N."/>
            <person name="Grigoriev I.V."/>
            <person name="Debuchy R."/>
            <person name="Gladieux P."/>
            <person name="Thoren M.H."/>
            <person name="Johannesson H."/>
        </authorList>
    </citation>
    <scope>NUCLEOTIDE SEQUENCE</scope>
    <source>
        <strain evidence="7">SMH3187-1</strain>
    </source>
</reference>
<dbReference type="InterPro" id="IPR052374">
    <property type="entry name" value="SERAC1"/>
</dbReference>
<dbReference type="InterPro" id="IPR029058">
    <property type="entry name" value="AB_hydrolase_fold"/>
</dbReference>
<evidence type="ECO:0000256" key="2">
    <source>
        <dbReference type="ARBA" id="ARBA00004240"/>
    </source>
</evidence>
<dbReference type="EMBL" id="JAUKUD010000005">
    <property type="protein sequence ID" value="KAK0742615.1"/>
    <property type="molecule type" value="Genomic_DNA"/>
</dbReference>
<name>A0AA40ENK1_9PEZI</name>
<sequence length="330" mass="36317">MPLHQVYPPTGKEQTGAATCIDIVAVHGLNPRNKKDHAFRTWTKNGRNWLTDDLPGDLPGARIFVYEYNSYPENSDQKQRLVKEALQLLNLIDSRRDDQPGRPPRPLIFIAHSLGGLLVKQCLVKAKMDANFATLFSAVKGLVFFGVPHLGGKDKLLFLGRVAQSALELMSGSASLSKKDESEFLDAITGGSPSSDTLTELFRGINSHCPIVSFYENKPTGKFGIVVDEASAKIGLAGEYIIRLEANHSDMCRFDTTKEQDHESYLLVKKRVQTLFNNALPTPVETPSDGRSFRALLPSAPAISGVIDSGNASHPPLGWWADPRAEFAYR</sequence>
<evidence type="ECO:0000313" key="8">
    <source>
        <dbReference type="Proteomes" id="UP001172155"/>
    </source>
</evidence>
<dbReference type="Proteomes" id="UP001172155">
    <property type="component" value="Unassembled WGS sequence"/>
</dbReference>